<dbReference type="Pfam" id="PF02770">
    <property type="entry name" value="Acyl-CoA_dh_M"/>
    <property type="match status" value="1"/>
</dbReference>
<evidence type="ECO:0000256" key="5">
    <source>
        <dbReference type="RuleBase" id="RU362125"/>
    </source>
</evidence>
<evidence type="ECO:0000256" key="2">
    <source>
        <dbReference type="ARBA" id="ARBA00009347"/>
    </source>
</evidence>
<evidence type="ECO:0000313" key="8">
    <source>
        <dbReference type="EMBL" id="TDD11069.1"/>
    </source>
</evidence>
<dbReference type="InterPro" id="IPR006091">
    <property type="entry name" value="Acyl-CoA_Oxase/DH_mid-dom"/>
</dbReference>
<dbReference type="PANTHER" id="PTHR43884">
    <property type="entry name" value="ACYL-COA DEHYDROGENASE"/>
    <property type="match status" value="1"/>
</dbReference>
<reference evidence="8 9" key="1">
    <citation type="submission" date="2019-03" db="EMBL/GenBank/DDBJ databases">
        <title>Draft genome sequences of novel Actinobacteria.</title>
        <authorList>
            <person name="Sahin N."/>
            <person name="Ay H."/>
            <person name="Saygin H."/>
        </authorList>
    </citation>
    <scope>NUCLEOTIDE SEQUENCE [LARGE SCALE GENOMIC DNA]</scope>
    <source>
        <strain evidence="8 9">KC310</strain>
    </source>
</reference>
<keyword evidence="4 5" id="KW-0274">FAD</keyword>
<dbReference type="AlphaFoldDB" id="A0A4R4VY24"/>
<dbReference type="InterPro" id="IPR046373">
    <property type="entry name" value="Acyl-CoA_Oxase/DH_mid-dom_sf"/>
</dbReference>
<evidence type="ECO:0000256" key="3">
    <source>
        <dbReference type="ARBA" id="ARBA00022630"/>
    </source>
</evidence>
<accession>A0A4R4VY24</accession>
<dbReference type="InterPro" id="IPR037069">
    <property type="entry name" value="AcylCoA_DH/ox_N_sf"/>
</dbReference>
<dbReference type="EMBL" id="SMKO01000010">
    <property type="protein sequence ID" value="TDD11069.1"/>
    <property type="molecule type" value="Genomic_DNA"/>
</dbReference>
<comment type="cofactor">
    <cofactor evidence="1 5">
        <name>FAD</name>
        <dbReference type="ChEBI" id="CHEBI:57692"/>
    </cofactor>
</comment>
<dbReference type="InterPro" id="IPR009100">
    <property type="entry name" value="AcylCoA_DH/oxidase_NM_dom_sf"/>
</dbReference>
<dbReference type="Pfam" id="PF00441">
    <property type="entry name" value="Acyl-CoA_dh_1"/>
    <property type="match status" value="1"/>
</dbReference>
<organism evidence="8 9">
    <name type="scientific">Nonomuraea deserti</name>
    <dbReference type="NCBI Taxonomy" id="1848322"/>
    <lineage>
        <taxon>Bacteria</taxon>
        <taxon>Bacillati</taxon>
        <taxon>Actinomycetota</taxon>
        <taxon>Actinomycetes</taxon>
        <taxon>Streptosporangiales</taxon>
        <taxon>Streptosporangiaceae</taxon>
        <taxon>Nonomuraea</taxon>
    </lineage>
</organism>
<dbReference type="GO" id="GO:0050660">
    <property type="term" value="F:flavin adenine dinucleotide binding"/>
    <property type="evidence" value="ECO:0007669"/>
    <property type="project" value="InterPro"/>
</dbReference>
<dbReference type="SUPFAM" id="SSF47203">
    <property type="entry name" value="Acyl-CoA dehydrogenase C-terminal domain-like"/>
    <property type="match status" value="1"/>
</dbReference>
<proteinExistence type="inferred from homology"/>
<dbReference type="PANTHER" id="PTHR43884:SF19">
    <property type="entry name" value="ACYL-COA DEHYDROGENASE FADE4-RELATED"/>
    <property type="match status" value="1"/>
</dbReference>
<evidence type="ECO:0000259" key="6">
    <source>
        <dbReference type="Pfam" id="PF00441"/>
    </source>
</evidence>
<protein>
    <submittedName>
        <fullName evidence="8">Acyl-CoA dehydrogenase</fullName>
    </submittedName>
</protein>
<keyword evidence="3 5" id="KW-0285">Flavoprotein</keyword>
<evidence type="ECO:0000256" key="4">
    <source>
        <dbReference type="ARBA" id="ARBA00022827"/>
    </source>
</evidence>
<comment type="caution">
    <text evidence="8">The sequence shown here is derived from an EMBL/GenBank/DDBJ whole genome shotgun (WGS) entry which is preliminary data.</text>
</comment>
<keyword evidence="5" id="KW-0560">Oxidoreductase</keyword>
<feature type="domain" description="Acyl-CoA oxidase/dehydrogenase middle" evidence="7">
    <location>
        <begin position="135"/>
        <end position="211"/>
    </location>
</feature>
<comment type="similarity">
    <text evidence="2 5">Belongs to the acyl-CoA dehydrogenase family.</text>
</comment>
<dbReference type="Gene3D" id="2.40.110.10">
    <property type="entry name" value="Butyryl-CoA Dehydrogenase, subunit A, domain 2"/>
    <property type="match status" value="1"/>
</dbReference>
<dbReference type="CDD" id="cd00567">
    <property type="entry name" value="ACAD"/>
    <property type="match status" value="1"/>
</dbReference>
<name>A0A4R4VY24_9ACTN</name>
<dbReference type="GO" id="GO:0005886">
    <property type="term" value="C:plasma membrane"/>
    <property type="evidence" value="ECO:0007669"/>
    <property type="project" value="TreeGrafter"/>
</dbReference>
<feature type="domain" description="Acyl-CoA dehydrogenase/oxidase C-terminal" evidence="6">
    <location>
        <begin position="223"/>
        <end position="356"/>
    </location>
</feature>
<dbReference type="Gene3D" id="1.10.540.10">
    <property type="entry name" value="Acyl-CoA dehydrogenase/oxidase, N-terminal domain"/>
    <property type="match status" value="1"/>
</dbReference>
<dbReference type="InterPro" id="IPR009075">
    <property type="entry name" value="AcylCo_DH/oxidase_C"/>
</dbReference>
<evidence type="ECO:0000259" key="7">
    <source>
        <dbReference type="Pfam" id="PF02770"/>
    </source>
</evidence>
<keyword evidence="9" id="KW-1185">Reference proteome</keyword>
<dbReference type="GO" id="GO:0003995">
    <property type="term" value="F:acyl-CoA dehydrogenase activity"/>
    <property type="evidence" value="ECO:0007669"/>
    <property type="project" value="TreeGrafter"/>
</dbReference>
<evidence type="ECO:0000313" key="9">
    <source>
        <dbReference type="Proteomes" id="UP000295258"/>
    </source>
</evidence>
<dbReference type="Gene3D" id="1.20.140.10">
    <property type="entry name" value="Butyryl-CoA Dehydrogenase, subunit A, domain 3"/>
    <property type="match status" value="1"/>
</dbReference>
<dbReference type="Proteomes" id="UP000295258">
    <property type="component" value="Unassembled WGS sequence"/>
</dbReference>
<dbReference type="SUPFAM" id="SSF56645">
    <property type="entry name" value="Acyl-CoA dehydrogenase NM domain-like"/>
    <property type="match status" value="1"/>
</dbReference>
<evidence type="ECO:0000256" key="1">
    <source>
        <dbReference type="ARBA" id="ARBA00001974"/>
    </source>
</evidence>
<dbReference type="InterPro" id="IPR036250">
    <property type="entry name" value="AcylCo_DH-like_C"/>
</dbReference>
<gene>
    <name evidence="8" type="ORF">E1292_06815</name>
</gene>
<sequence length="552" mass="59600">MPEALEHLLGDPWDPANPLGYAEIVAADERQEMFAEAEQRLDAYGMNAEFVPVEYGGRFSTLDRLARVMRAVWRRDPCLGLGYGASSFIASVNVWAAGSSEQRTAFAKHLLADRKIASVYHELAHGNDFARAELAAYGMRLNGRKEVVTNAQRADSLVIFARTSPDPGSRSHSQFLVDKADLPQDRMAYLPRFPSMGMRGVQLGGVVFTDCPIPDDAMIGMPGRGIETALRSFQLTRTALPSMIIGVLDTGLRTALRFTTGRRLYGRAAADIPYVRAIVAEAFADLLLCDAFCTVTARTLHRLPGLASVPASLVKYVVSQQLIDAMNRLSSVLGAHFYIRDGDHAIFQKLLRDLAVIGFGHAARVACLATVLPQTPLLAQRSWPAAEQPPDAIFQLGTELPPLPFDALAVSASGRDTLSAVPRSMLDETGLDPELRRLAALFATELRELTSEAGDLRPMETGVGASPEALAIPARLAAVLAASACLGVWRHAEGGFLADPTWVVAALTRLTARIGKGDGHLPAPLTRRLMSELLTRHEDSRGFDLTAGSIAG</sequence>